<dbReference type="SUPFAM" id="SSF48371">
    <property type="entry name" value="ARM repeat"/>
    <property type="match status" value="1"/>
</dbReference>
<comment type="caution">
    <text evidence="3">The sequence shown here is derived from an EMBL/GenBank/DDBJ whole genome shotgun (WGS) entry which is preliminary data.</text>
</comment>
<dbReference type="OMA" id="AVQQNCA"/>
<accession>A0A401S766</accession>
<evidence type="ECO:0000256" key="1">
    <source>
        <dbReference type="PROSITE-ProRule" id="PRU00339"/>
    </source>
</evidence>
<sequence length="723" mass="80661">MNVRLVRRRRSKAAADWPSPWRRASGEMADKENSELERFLREVDEITNLVEEFKSDDPAIREKAFQKADEKLERGSSGADIVEGCKTKLNCTLINPNPSCSGPPQPPNLPGQYRMDSNVMNQDDFLTVLARDAETRGKRRKKNQKLANALKEKGNAAFKKGDYATAVQYYTDGLEKLRDFQVLYTNRAQAYIKLGKYEEAISDCEWALKCNENCIKAYVHMGKANLSLKKYEEAQQCYQKILEIDPNQEKLVKEYMNLLELAQKKEQQEKEVVEEFERGNVNTTTAHEVLKKLSSPNKIPYFYLGGVRFLTELMKEGTEQTLFRTNNGFSIISDNEILRRSLTSSVKEPCEVELCVAVLVLWQAVCHGNEENQRLLITSGTSEQLLDLLSCKESEIYTECITLLSSYLLSEYGKGLLLCNLNLTRLMQILLGFLNCTDTIASTAMGILANLVPENKFKKYCRNDFAVNVLPSFEILLKNLNLVNKQVFPQCISIIGSFATDKAISGQIAGREEYWESCLAAVDEAISSVPETDYRETLYALLGLMVNFSMEQCCTIQAKAPAITERCISLLGSADGGILTRATGLLSHMLPQSAEAVEKALKSEIVKKMLRFIKVGGMTTTRYAVKNLAVCSSHSKHACEEIVKCDKKLSGLRKLLSSDDELVVGNAALCLSHCFEIPGAATSLLKSDIVRVLLKHAGGDAKQNGLQQNAAIALGKLCLAESR</sequence>
<dbReference type="InterPro" id="IPR043195">
    <property type="entry name" value="TTC12"/>
</dbReference>
<organism evidence="3 4">
    <name type="scientific">Chiloscyllium punctatum</name>
    <name type="common">Brownbanded bambooshark</name>
    <name type="synonym">Hemiscyllium punctatum</name>
    <dbReference type="NCBI Taxonomy" id="137246"/>
    <lineage>
        <taxon>Eukaryota</taxon>
        <taxon>Metazoa</taxon>
        <taxon>Chordata</taxon>
        <taxon>Craniata</taxon>
        <taxon>Vertebrata</taxon>
        <taxon>Chondrichthyes</taxon>
        <taxon>Elasmobranchii</taxon>
        <taxon>Galeomorphii</taxon>
        <taxon>Galeoidea</taxon>
        <taxon>Orectolobiformes</taxon>
        <taxon>Hemiscylliidae</taxon>
        <taxon>Chiloscyllium</taxon>
    </lineage>
</organism>
<dbReference type="PROSITE" id="PS50005">
    <property type="entry name" value="TPR"/>
    <property type="match status" value="2"/>
</dbReference>
<feature type="coiled-coil region" evidence="2">
    <location>
        <begin position="29"/>
        <end position="56"/>
    </location>
</feature>
<dbReference type="STRING" id="137246.A0A401S766"/>
<dbReference type="Pfam" id="PF00515">
    <property type="entry name" value="TPR_1"/>
    <property type="match status" value="2"/>
</dbReference>
<dbReference type="InterPro" id="IPR011989">
    <property type="entry name" value="ARM-like"/>
</dbReference>
<proteinExistence type="predicted"/>
<feature type="repeat" description="TPR" evidence="1">
    <location>
        <begin position="215"/>
        <end position="248"/>
    </location>
</feature>
<feature type="repeat" description="TPR" evidence="1">
    <location>
        <begin position="181"/>
        <end position="214"/>
    </location>
</feature>
<dbReference type="Gene3D" id="1.25.10.10">
    <property type="entry name" value="Leucine-rich Repeat Variant"/>
    <property type="match status" value="2"/>
</dbReference>
<evidence type="ECO:0000256" key="2">
    <source>
        <dbReference type="SAM" id="Coils"/>
    </source>
</evidence>
<dbReference type="PANTHER" id="PTHR46540:SF1">
    <property type="entry name" value="TETRATRICOPEPTIDE REPEAT PROTEIN 12"/>
    <property type="match status" value="1"/>
</dbReference>
<dbReference type="PROSITE" id="PS50293">
    <property type="entry name" value="TPR_REGION"/>
    <property type="match status" value="1"/>
</dbReference>
<dbReference type="EMBL" id="BEZZ01000115">
    <property type="protein sequence ID" value="GCC26245.1"/>
    <property type="molecule type" value="Genomic_DNA"/>
</dbReference>
<protein>
    <submittedName>
        <fullName evidence="3">Uncharacterized protein</fullName>
    </submittedName>
</protein>
<keyword evidence="2" id="KW-0175">Coiled coil</keyword>
<reference evidence="3 4" key="1">
    <citation type="journal article" date="2018" name="Nat. Ecol. Evol.">
        <title>Shark genomes provide insights into elasmobranch evolution and the origin of vertebrates.</title>
        <authorList>
            <person name="Hara Y"/>
            <person name="Yamaguchi K"/>
            <person name="Onimaru K"/>
            <person name="Kadota M"/>
            <person name="Koyanagi M"/>
            <person name="Keeley SD"/>
            <person name="Tatsumi K"/>
            <person name="Tanaka K"/>
            <person name="Motone F"/>
            <person name="Kageyama Y"/>
            <person name="Nozu R"/>
            <person name="Adachi N"/>
            <person name="Nishimura O"/>
            <person name="Nakagawa R"/>
            <person name="Tanegashima C"/>
            <person name="Kiyatake I"/>
            <person name="Matsumoto R"/>
            <person name="Murakumo K"/>
            <person name="Nishida K"/>
            <person name="Terakita A"/>
            <person name="Kuratani S"/>
            <person name="Sato K"/>
            <person name="Hyodo S Kuraku.S."/>
        </authorList>
    </citation>
    <scope>NUCLEOTIDE SEQUENCE [LARGE SCALE GENOMIC DNA]</scope>
</reference>
<dbReference type="GO" id="GO:0070286">
    <property type="term" value="P:axonemal dynein complex assembly"/>
    <property type="evidence" value="ECO:0007669"/>
    <property type="project" value="TreeGrafter"/>
</dbReference>
<dbReference type="SUPFAM" id="SSF48452">
    <property type="entry name" value="TPR-like"/>
    <property type="match status" value="1"/>
</dbReference>
<gene>
    <name evidence="3" type="ORF">chiPu_0004660</name>
</gene>
<dbReference type="InterPro" id="IPR011990">
    <property type="entry name" value="TPR-like_helical_dom_sf"/>
</dbReference>
<dbReference type="GO" id="GO:0005737">
    <property type="term" value="C:cytoplasm"/>
    <property type="evidence" value="ECO:0007669"/>
    <property type="project" value="TreeGrafter"/>
</dbReference>
<dbReference type="GO" id="GO:0007288">
    <property type="term" value="P:sperm axoneme assembly"/>
    <property type="evidence" value="ECO:0007669"/>
    <property type="project" value="TreeGrafter"/>
</dbReference>
<keyword evidence="4" id="KW-1185">Reference proteome</keyword>
<evidence type="ECO:0000313" key="3">
    <source>
        <dbReference type="EMBL" id="GCC26245.1"/>
    </source>
</evidence>
<keyword evidence="1" id="KW-0802">TPR repeat</keyword>
<dbReference type="SMART" id="SM00028">
    <property type="entry name" value="TPR"/>
    <property type="match status" value="3"/>
</dbReference>
<dbReference type="OrthoDB" id="629492at2759"/>
<feature type="coiled-coil region" evidence="2">
    <location>
        <begin position="248"/>
        <end position="278"/>
    </location>
</feature>
<dbReference type="Proteomes" id="UP000287033">
    <property type="component" value="Unassembled WGS sequence"/>
</dbReference>
<dbReference type="InterPro" id="IPR019734">
    <property type="entry name" value="TPR_rpt"/>
</dbReference>
<dbReference type="GO" id="GO:0005813">
    <property type="term" value="C:centrosome"/>
    <property type="evidence" value="ECO:0007669"/>
    <property type="project" value="TreeGrafter"/>
</dbReference>
<dbReference type="PANTHER" id="PTHR46540">
    <property type="entry name" value="TETRATRICOPEPTIDE REPEAT PROTEIN 12"/>
    <property type="match status" value="1"/>
</dbReference>
<dbReference type="AlphaFoldDB" id="A0A401S766"/>
<evidence type="ECO:0000313" key="4">
    <source>
        <dbReference type="Proteomes" id="UP000287033"/>
    </source>
</evidence>
<dbReference type="Gene3D" id="1.25.40.10">
    <property type="entry name" value="Tetratricopeptide repeat domain"/>
    <property type="match status" value="1"/>
</dbReference>
<dbReference type="InterPro" id="IPR016024">
    <property type="entry name" value="ARM-type_fold"/>
</dbReference>
<name>A0A401S766_CHIPU</name>